<gene>
    <name evidence="2" type="ORF">TNIN_360051</name>
</gene>
<feature type="region of interest" description="Disordered" evidence="1">
    <location>
        <begin position="1"/>
        <end position="31"/>
    </location>
</feature>
<evidence type="ECO:0000313" key="3">
    <source>
        <dbReference type="Proteomes" id="UP000886998"/>
    </source>
</evidence>
<accession>A0A8X7BN39</accession>
<dbReference type="EMBL" id="BMAV01000168">
    <property type="protein sequence ID" value="GFY37173.1"/>
    <property type="molecule type" value="Genomic_DNA"/>
</dbReference>
<keyword evidence="3" id="KW-1185">Reference proteome</keyword>
<reference evidence="2" key="1">
    <citation type="submission" date="2020-08" db="EMBL/GenBank/DDBJ databases">
        <title>Multicomponent nature underlies the extraordinary mechanical properties of spider dragline silk.</title>
        <authorList>
            <person name="Kono N."/>
            <person name="Nakamura H."/>
            <person name="Mori M."/>
            <person name="Yoshida Y."/>
            <person name="Ohtoshi R."/>
            <person name="Malay A.D."/>
            <person name="Moran D.A.P."/>
            <person name="Tomita M."/>
            <person name="Numata K."/>
            <person name="Arakawa K."/>
        </authorList>
    </citation>
    <scope>NUCLEOTIDE SEQUENCE</scope>
</reference>
<evidence type="ECO:0000256" key="1">
    <source>
        <dbReference type="SAM" id="MobiDB-lite"/>
    </source>
</evidence>
<comment type="caution">
    <text evidence="2">The sequence shown here is derived from an EMBL/GenBank/DDBJ whole genome shotgun (WGS) entry which is preliminary data.</text>
</comment>
<organism evidence="2 3">
    <name type="scientific">Trichonephila inaurata madagascariensis</name>
    <dbReference type="NCBI Taxonomy" id="2747483"/>
    <lineage>
        <taxon>Eukaryota</taxon>
        <taxon>Metazoa</taxon>
        <taxon>Ecdysozoa</taxon>
        <taxon>Arthropoda</taxon>
        <taxon>Chelicerata</taxon>
        <taxon>Arachnida</taxon>
        <taxon>Araneae</taxon>
        <taxon>Araneomorphae</taxon>
        <taxon>Entelegynae</taxon>
        <taxon>Araneoidea</taxon>
        <taxon>Nephilidae</taxon>
        <taxon>Trichonephila</taxon>
        <taxon>Trichonephila inaurata</taxon>
    </lineage>
</organism>
<dbReference type="AlphaFoldDB" id="A0A8X7BN39"/>
<feature type="compositionally biased region" description="Polar residues" evidence="1">
    <location>
        <begin position="13"/>
        <end position="24"/>
    </location>
</feature>
<name>A0A8X7BN39_9ARAC</name>
<protein>
    <submittedName>
        <fullName evidence="2">Uncharacterized protein</fullName>
    </submittedName>
</protein>
<evidence type="ECO:0000313" key="2">
    <source>
        <dbReference type="EMBL" id="GFY37173.1"/>
    </source>
</evidence>
<dbReference type="Proteomes" id="UP000886998">
    <property type="component" value="Unassembled WGS sequence"/>
</dbReference>
<sequence>MRGPRPEGKVCSTARNNRLASNSTQRRRSNDHCPCRRIILCVEDLPGVGSSSHLRPTAHQNNCFSEAARTDISGTVNCCF</sequence>
<proteinExistence type="predicted"/>